<evidence type="ECO:0000313" key="1">
    <source>
        <dbReference type="EMBL" id="MDI9860525.1"/>
    </source>
</evidence>
<organism evidence="1 2">
    <name type="scientific">Flectobacillus roseus</name>
    <dbReference type="NCBI Taxonomy" id="502259"/>
    <lineage>
        <taxon>Bacteria</taxon>
        <taxon>Pseudomonadati</taxon>
        <taxon>Bacteroidota</taxon>
        <taxon>Cytophagia</taxon>
        <taxon>Cytophagales</taxon>
        <taxon>Flectobacillaceae</taxon>
        <taxon>Flectobacillus</taxon>
    </lineage>
</organism>
<keyword evidence="2" id="KW-1185">Reference proteome</keyword>
<protein>
    <recommendedName>
        <fullName evidence="3">Lipoprotein</fullName>
    </recommendedName>
</protein>
<accession>A0ABT6YAC7</accession>
<reference evidence="1 2" key="1">
    <citation type="submission" date="2023-05" db="EMBL/GenBank/DDBJ databases">
        <title>Novel species of genus Flectobacillus isolated from stream in China.</title>
        <authorList>
            <person name="Lu H."/>
        </authorList>
    </citation>
    <scope>NUCLEOTIDE SEQUENCE [LARGE SCALE GENOMIC DNA]</scope>
    <source>
        <strain evidence="1 2">KCTC 42575</strain>
    </source>
</reference>
<gene>
    <name evidence="1" type="ORF">QM524_15025</name>
</gene>
<evidence type="ECO:0008006" key="3">
    <source>
        <dbReference type="Google" id="ProtNLM"/>
    </source>
</evidence>
<dbReference type="EMBL" id="JASHIF010000011">
    <property type="protein sequence ID" value="MDI9860525.1"/>
    <property type="molecule type" value="Genomic_DNA"/>
</dbReference>
<dbReference type="PROSITE" id="PS51257">
    <property type="entry name" value="PROKAR_LIPOPROTEIN"/>
    <property type="match status" value="1"/>
</dbReference>
<proteinExistence type="predicted"/>
<dbReference type="Proteomes" id="UP001236507">
    <property type="component" value="Unassembled WGS sequence"/>
</dbReference>
<comment type="caution">
    <text evidence="1">The sequence shown here is derived from an EMBL/GenBank/DDBJ whole genome shotgun (WGS) entry which is preliminary data.</text>
</comment>
<evidence type="ECO:0000313" key="2">
    <source>
        <dbReference type="Proteomes" id="UP001236507"/>
    </source>
</evidence>
<name>A0ABT6YAC7_9BACT</name>
<sequence length="88" mass="9921">MKSLISKSLLVLLSLATLSCDQIQEKSLENVKKMKESVPEYTVVVIDGCEYLRLEHTHGYASLTHKGNCKNPIHIYNGTKNSPQNPRH</sequence>
<dbReference type="RefSeq" id="WP_283345208.1">
    <property type="nucleotide sequence ID" value="NZ_JASHIF010000011.1"/>
</dbReference>